<dbReference type="GO" id="GO:0004557">
    <property type="term" value="F:alpha-galactosidase activity"/>
    <property type="evidence" value="ECO:0007669"/>
    <property type="project" value="UniProtKB-EC"/>
</dbReference>
<evidence type="ECO:0000256" key="4">
    <source>
        <dbReference type="RuleBase" id="RU361168"/>
    </source>
</evidence>
<comment type="catalytic activity">
    <reaction evidence="4">
        <text>Hydrolysis of terminal, non-reducing alpha-D-galactose residues in alpha-D-galactosides, including galactose oligosaccharides, galactomannans and galactolipids.</text>
        <dbReference type="EC" id="3.2.1.22"/>
    </reaction>
</comment>
<evidence type="ECO:0000313" key="6">
    <source>
        <dbReference type="Proteomes" id="UP000541444"/>
    </source>
</evidence>
<dbReference type="InterPro" id="IPR013785">
    <property type="entry name" value="Aldolase_TIM"/>
</dbReference>
<keyword evidence="4" id="KW-1015">Disulfide bond</keyword>
<comment type="caution">
    <text evidence="5">The sequence shown here is derived from an EMBL/GenBank/DDBJ whole genome shotgun (WGS) entry which is preliminary data.</text>
</comment>
<dbReference type="OrthoDB" id="5795902at2759"/>
<proteinExistence type="inferred from homology"/>
<evidence type="ECO:0000256" key="3">
    <source>
        <dbReference type="ARBA" id="ARBA00023295"/>
    </source>
</evidence>
<dbReference type="GO" id="GO:0005975">
    <property type="term" value="P:carbohydrate metabolic process"/>
    <property type="evidence" value="ECO:0007669"/>
    <property type="project" value="InterPro"/>
</dbReference>
<sequence length="100" mass="11111">TDISHPLLDDCWAELTRDHKGNLVAKKFTFPSGIRALADYVHSKGLKLGIYSDAGYFTCSNTMSGLLGHEEQDAKTLASWGIDYLKYDNCNNGEIKPTTR</sequence>
<dbReference type="Gene3D" id="3.20.20.70">
    <property type="entry name" value="Aldolase class I"/>
    <property type="match status" value="1"/>
</dbReference>
<evidence type="ECO:0000256" key="2">
    <source>
        <dbReference type="ARBA" id="ARBA00022801"/>
    </source>
</evidence>
<comment type="similarity">
    <text evidence="1 4">Belongs to the glycosyl hydrolase 27 family.</text>
</comment>
<feature type="non-terminal residue" evidence="5">
    <location>
        <position position="1"/>
    </location>
</feature>
<dbReference type="EMBL" id="JACGCM010001659">
    <property type="protein sequence ID" value="KAF6151809.1"/>
    <property type="molecule type" value="Genomic_DNA"/>
</dbReference>
<dbReference type="AlphaFoldDB" id="A0A7J7MAA8"/>
<reference evidence="5 6" key="1">
    <citation type="journal article" date="2020" name="IScience">
        <title>Genome Sequencing of the Endangered Kingdonia uniflora (Circaeasteraceae, Ranunculales) Reveals Potential Mechanisms of Evolutionary Specialization.</title>
        <authorList>
            <person name="Sun Y."/>
            <person name="Deng T."/>
            <person name="Zhang A."/>
            <person name="Moore M.J."/>
            <person name="Landis J.B."/>
            <person name="Lin N."/>
            <person name="Zhang H."/>
            <person name="Zhang X."/>
            <person name="Huang J."/>
            <person name="Zhang X."/>
            <person name="Sun H."/>
            <person name="Wang H."/>
        </authorList>
    </citation>
    <scope>NUCLEOTIDE SEQUENCE [LARGE SCALE GENOMIC DNA]</scope>
    <source>
        <strain evidence="5">TB1705</strain>
        <tissue evidence="5">Leaf</tissue>
    </source>
</reference>
<dbReference type="InterPro" id="IPR002241">
    <property type="entry name" value="Glyco_hydro_27"/>
</dbReference>
<dbReference type="PRINTS" id="PR00740">
    <property type="entry name" value="GLHYDRLASE27"/>
</dbReference>
<dbReference type="InterPro" id="IPR017853">
    <property type="entry name" value="GH"/>
</dbReference>
<dbReference type="PANTHER" id="PTHR11452:SF80">
    <property type="entry name" value="ALPHA-GALACTOSIDASE 1"/>
    <property type="match status" value="1"/>
</dbReference>
<dbReference type="Proteomes" id="UP000541444">
    <property type="component" value="Unassembled WGS sequence"/>
</dbReference>
<keyword evidence="6" id="KW-1185">Reference proteome</keyword>
<dbReference type="SUPFAM" id="SSF51445">
    <property type="entry name" value="(Trans)glycosidases"/>
    <property type="match status" value="1"/>
</dbReference>
<dbReference type="Pfam" id="PF16499">
    <property type="entry name" value="Melibiase_2"/>
    <property type="match status" value="1"/>
</dbReference>
<dbReference type="EC" id="3.2.1.22" evidence="4"/>
<protein>
    <recommendedName>
        <fullName evidence="4">Alpha-galactosidase</fullName>
        <ecNumber evidence="4">3.2.1.22</ecNumber>
    </recommendedName>
    <alternativeName>
        <fullName evidence="4">Melibiase</fullName>
    </alternativeName>
</protein>
<dbReference type="GO" id="GO:0009505">
    <property type="term" value="C:plant-type cell wall"/>
    <property type="evidence" value="ECO:0007669"/>
    <property type="project" value="TreeGrafter"/>
</dbReference>
<gene>
    <name evidence="5" type="ORF">GIB67_010383</name>
</gene>
<evidence type="ECO:0000313" key="5">
    <source>
        <dbReference type="EMBL" id="KAF6151809.1"/>
    </source>
</evidence>
<keyword evidence="2 4" id="KW-0378">Hydrolase</keyword>
<accession>A0A7J7MAA8</accession>
<keyword evidence="3 4" id="KW-0326">Glycosidase</keyword>
<dbReference type="PANTHER" id="PTHR11452">
    <property type="entry name" value="ALPHA-GALACTOSIDASE/ALPHA-N-ACETYLGALACTOSAMINIDASE"/>
    <property type="match status" value="1"/>
</dbReference>
<name>A0A7J7MAA8_9MAGN</name>
<evidence type="ECO:0000256" key="1">
    <source>
        <dbReference type="ARBA" id="ARBA00009743"/>
    </source>
</evidence>
<organism evidence="5 6">
    <name type="scientific">Kingdonia uniflora</name>
    <dbReference type="NCBI Taxonomy" id="39325"/>
    <lineage>
        <taxon>Eukaryota</taxon>
        <taxon>Viridiplantae</taxon>
        <taxon>Streptophyta</taxon>
        <taxon>Embryophyta</taxon>
        <taxon>Tracheophyta</taxon>
        <taxon>Spermatophyta</taxon>
        <taxon>Magnoliopsida</taxon>
        <taxon>Ranunculales</taxon>
        <taxon>Circaeasteraceae</taxon>
        <taxon>Kingdonia</taxon>
    </lineage>
</organism>